<reference evidence="1 2" key="1">
    <citation type="journal article" date="2018" name="G3 (Bethesda)">
        <title>Phylogenetic and Phylogenomic Definition of Rhizopus Species.</title>
        <authorList>
            <person name="Gryganskyi A.P."/>
            <person name="Golan J."/>
            <person name="Dolatabadi S."/>
            <person name="Mondo S."/>
            <person name="Robb S."/>
            <person name="Idnurm A."/>
            <person name="Muszewska A."/>
            <person name="Steczkiewicz K."/>
            <person name="Masonjones S."/>
            <person name="Liao H.L."/>
            <person name="Gajdeczka M.T."/>
            <person name="Anike F."/>
            <person name="Vuek A."/>
            <person name="Anishchenko I.M."/>
            <person name="Voigt K."/>
            <person name="de Hoog G.S."/>
            <person name="Smith M.E."/>
            <person name="Heitman J."/>
            <person name="Vilgalys R."/>
            <person name="Stajich J.E."/>
        </authorList>
    </citation>
    <scope>NUCLEOTIDE SEQUENCE [LARGE SCALE GENOMIC DNA]</scope>
    <source>
        <strain evidence="1 2">LSU 92-RS-03</strain>
    </source>
</reference>
<proteinExistence type="predicted"/>
<comment type="caution">
    <text evidence="1">The sequence shown here is derived from an EMBL/GenBank/DDBJ whole genome shotgun (WGS) entry which is preliminary data.</text>
</comment>
<organism evidence="1 2">
    <name type="scientific">Rhizopus stolonifer</name>
    <name type="common">Rhizopus nigricans</name>
    <dbReference type="NCBI Taxonomy" id="4846"/>
    <lineage>
        <taxon>Eukaryota</taxon>
        <taxon>Fungi</taxon>
        <taxon>Fungi incertae sedis</taxon>
        <taxon>Mucoromycota</taxon>
        <taxon>Mucoromycotina</taxon>
        <taxon>Mucoromycetes</taxon>
        <taxon>Mucorales</taxon>
        <taxon>Mucorineae</taxon>
        <taxon>Rhizopodaceae</taxon>
        <taxon>Rhizopus</taxon>
    </lineage>
</organism>
<name>A0A367IJQ6_RHIST</name>
<dbReference type="Proteomes" id="UP000253551">
    <property type="component" value="Unassembled WGS sequence"/>
</dbReference>
<accession>A0A367IJQ6</accession>
<evidence type="ECO:0000313" key="1">
    <source>
        <dbReference type="EMBL" id="RCH77917.1"/>
    </source>
</evidence>
<protein>
    <submittedName>
        <fullName evidence="1">Uncharacterized protein</fullName>
    </submittedName>
</protein>
<keyword evidence="2" id="KW-1185">Reference proteome</keyword>
<evidence type="ECO:0000313" key="2">
    <source>
        <dbReference type="Proteomes" id="UP000253551"/>
    </source>
</evidence>
<dbReference type="AlphaFoldDB" id="A0A367IJQ6"/>
<gene>
    <name evidence="1" type="ORF">CU098_007048</name>
</gene>
<feature type="non-terminal residue" evidence="1">
    <location>
        <position position="1"/>
    </location>
</feature>
<sequence>QIKEIKRYIQTLCDGEVYYRQHTTTHKKKEKEEMTFEPIEDWTTFKLSYIPEYKHTEPAQDTACSFDLDRTHRLL</sequence>
<dbReference type="EMBL" id="PJQM01007625">
    <property type="protein sequence ID" value="RCH77917.1"/>
    <property type="molecule type" value="Genomic_DNA"/>
</dbReference>